<evidence type="ECO:0000313" key="2">
    <source>
        <dbReference type="EMBL" id="MBO1927584.1"/>
    </source>
</evidence>
<feature type="chain" id="PRO_5045599178" description="YD repeat-containing protein" evidence="1">
    <location>
        <begin position="28"/>
        <end position="456"/>
    </location>
</feature>
<reference evidence="2 3" key="1">
    <citation type="submission" date="2021-03" db="EMBL/GenBank/DDBJ databases">
        <title>Thiomicrorhabdus sp.nov.,novel sulfur-oxidizing bacteria isolated from coastal sediment.</title>
        <authorList>
            <person name="Liu X."/>
        </authorList>
    </citation>
    <scope>NUCLEOTIDE SEQUENCE [LARGE SCALE GENOMIC DNA]</scope>
    <source>
        <strain evidence="2 3">6S2-11</strain>
    </source>
</reference>
<keyword evidence="3" id="KW-1185">Reference proteome</keyword>
<name>A0ABS3Q5J3_9GAMM</name>
<evidence type="ECO:0000256" key="1">
    <source>
        <dbReference type="SAM" id="SignalP"/>
    </source>
</evidence>
<feature type="signal peptide" evidence="1">
    <location>
        <begin position="1"/>
        <end position="27"/>
    </location>
</feature>
<evidence type="ECO:0000313" key="3">
    <source>
        <dbReference type="Proteomes" id="UP000664835"/>
    </source>
</evidence>
<dbReference type="RefSeq" id="WP_208149968.1">
    <property type="nucleotide sequence ID" value="NZ_JAGETV010000013.1"/>
</dbReference>
<dbReference type="PROSITE" id="PS51257">
    <property type="entry name" value="PROKAR_LIPOPROTEIN"/>
    <property type="match status" value="1"/>
</dbReference>
<dbReference type="Proteomes" id="UP000664835">
    <property type="component" value="Unassembled WGS sequence"/>
</dbReference>
<dbReference type="EMBL" id="JAGETV010000013">
    <property type="protein sequence ID" value="MBO1927584.1"/>
    <property type="molecule type" value="Genomic_DNA"/>
</dbReference>
<accession>A0ABS3Q5J3</accession>
<sequence length="456" mass="49904">MYTAKLNTHLKLLPAALVATLGLTACGGGSGTAALPDDVELPTLYAVALSDGGTSRFSDADGTVDYLSVSKFEPIETTIDLFLDRIKVYGESTGILPPVGYALTQNAFDNPLRGYFFGYEEYSFSTAKDTYTEYYPNSGSPTRYDTDFIYNSDNLLTNIDNYNNGAADGSTAIDVRVDDNGTETTTSQFIYSGKDTVPTDGSSLSRVNAVVINNASGLIVKKIYNSNPGSTSNPSSVQAGTTLEELIYEYDTSNRLIKLQSLDKDFSGTVVAYNSTSYWDYSNPDYVVRTIYNVNDPEPNAQTSGINPNSTQHLVVSESLESLYGNEFKYVPIYEESDFNLDGTKDSHAFYTYNAAGQRLTYLSDQDLSNNAVTRYEVTSYNSDGTQSSHSVYRNAIDANSDGDLDDVNDEVGSAYGTTTYQWFSSEPTCDQIYTDNNLTPTNTPTNCSIRIPDQF</sequence>
<comment type="caution">
    <text evidence="2">The sequence shown here is derived from an EMBL/GenBank/DDBJ whole genome shotgun (WGS) entry which is preliminary data.</text>
</comment>
<evidence type="ECO:0008006" key="4">
    <source>
        <dbReference type="Google" id="ProtNLM"/>
    </source>
</evidence>
<gene>
    <name evidence="2" type="ORF">J3998_08325</name>
</gene>
<protein>
    <recommendedName>
        <fullName evidence="4">YD repeat-containing protein</fullName>
    </recommendedName>
</protein>
<organism evidence="2 3">
    <name type="scientific">Thiomicrorhabdus marina</name>
    <dbReference type="NCBI Taxonomy" id="2818442"/>
    <lineage>
        <taxon>Bacteria</taxon>
        <taxon>Pseudomonadati</taxon>
        <taxon>Pseudomonadota</taxon>
        <taxon>Gammaproteobacteria</taxon>
        <taxon>Thiotrichales</taxon>
        <taxon>Piscirickettsiaceae</taxon>
        <taxon>Thiomicrorhabdus</taxon>
    </lineage>
</organism>
<proteinExistence type="predicted"/>
<keyword evidence="1" id="KW-0732">Signal</keyword>